<gene>
    <name evidence="1" type="ORF">I79_012664</name>
</gene>
<sequence length="50" mass="5664">MEGTRTVRAGVVEFTFYPSTRGGRGRRIKASLVYKRNSVSKNQNQTTKTE</sequence>
<dbReference type="AlphaFoldDB" id="G3HPF2"/>
<organism evidence="1 2">
    <name type="scientific">Cricetulus griseus</name>
    <name type="common">Chinese hamster</name>
    <name type="synonym">Cricetulus barabensis griseus</name>
    <dbReference type="NCBI Taxonomy" id="10029"/>
    <lineage>
        <taxon>Eukaryota</taxon>
        <taxon>Metazoa</taxon>
        <taxon>Chordata</taxon>
        <taxon>Craniata</taxon>
        <taxon>Vertebrata</taxon>
        <taxon>Euteleostomi</taxon>
        <taxon>Mammalia</taxon>
        <taxon>Eutheria</taxon>
        <taxon>Euarchontoglires</taxon>
        <taxon>Glires</taxon>
        <taxon>Rodentia</taxon>
        <taxon>Myomorpha</taxon>
        <taxon>Muroidea</taxon>
        <taxon>Cricetidae</taxon>
        <taxon>Cricetinae</taxon>
        <taxon>Cricetulus</taxon>
    </lineage>
</organism>
<evidence type="ECO:0000313" key="2">
    <source>
        <dbReference type="Proteomes" id="UP000001075"/>
    </source>
</evidence>
<dbReference type="InParanoid" id="G3HPF2"/>
<dbReference type="Proteomes" id="UP000001075">
    <property type="component" value="Unassembled WGS sequence"/>
</dbReference>
<accession>G3HPF2</accession>
<protein>
    <submittedName>
        <fullName evidence="1">Uncharacterized protein</fullName>
    </submittedName>
</protein>
<name>G3HPF2_CRIGR</name>
<dbReference type="EMBL" id="JH000571">
    <property type="protein sequence ID" value="EGW05353.1"/>
    <property type="molecule type" value="Genomic_DNA"/>
</dbReference>
<evidence type="ECO:0000313" key="1">
    <source>
        <dbReference type="EMBL" id="EGW05353.1"/>
    </source>
</evidence>
<reference evidence="2" key="1">
    <citation type="journal article" date="2011" name="Nat. Biotechnol.">
        <title>The genomic sequence of the Chinese hamster ovary (CHO)-K1 cell line.</title>
        <authorList>
            <person name="Xu X."/>
            <person name="Nagarajan H."/>
            <person name="Lewis N.E."/>
            <person name="Pan S."/>
            <person name="Cai Z."/>
            <person name="Liu X."/>
            <person name="Chen W."/>
            <person name="Xie M."/>
            <person name="Wang W."/>
            <person name="Hammond S."/>
            <person name="Andersen M.R."/>
            <person name="Neff N."/>
            <person name="Passarelli B."/>
            <person name="Koh W."/>
            <person name="Fan H.C."/>
            <person name="Wang J."/>
            <person name="Gui Y."/>
            <person name="Lee K.H."/>
            <person name="Betenbaugh M.J."/>
            <person name="Quake S.R."/>
            <person name="Famili I."/>
            <person name="Palsson B.O."/>
            <person name="Wang J."/>
        </authorList>
    </citation>
    <scope>NUCLEOTIDE SEQUENCE [LARGE SCALE GENOMIC DNA]</scope>
    <source>
        <strain evidence="2">CHO K1 cell line</strain>
    </source>
</reference>
<proteinExistence type="predicted"/>